<feature type="transmembrane region" description="Helical" evidence="4">
    <location>
        <begin position="33"/>
        <end position="54"/>
    </location>
</feature>
<comment type="caution">
    <text evidence="6">The sequence shown here is derived from an EMBL/GenBank/DDBJ whole genome shotgun (WGS) entry which is preliminary data.</text>
</comment>
<dbReference type="AlphaFoldDB" id="A0A6A0AK51"/>
<dbReference type="GO" id="GO:0140359">
    <property type="term" value="F:ABC-type transporter activity"/>
    <property type="evidence" value="ECO:0007669"/>
    <property type="project" value="InterPro"/>
</dbReference>
<dbReference type="GO" id="GO:0005524">
    <property type="term" value="F:ATP binding"/>
    <property type="evidence" value="ECO:0007669"/>
    <property type="project" value="InterPro"/>
</dbReference>
<feature type="domain" description="ABC transmembrane type-1" evidence="5">
    <location>
        <begin position="2"/>
        <end position="50"/>
    </location>
</feature>
<keyword evidence="2 4" id="KW-1133">Transmembrane helix</keyword>
<name>A0A6A0AK51_HAELA</name>
<evidence type="ECO:0000313" key="7">
    <source>
        <dbReference type="Proteomes" id="UP000485058"/>
    </source>
</evidence>
<dbReference type="EMBL" id="BLLF01006367">
    <property type="protein sequence ID" value="GFH32187.1"/>
    <property type="molecule type" value="Genomic_DNA"/>
</dbReference>
<dbReference type="Proteomes" id="UP000485058">
    <property type="component" value="Unassembled WGS sequence"/>
</dbReference>
<dbReference type="GO" id="GO:0016020">
    <property type="term" value="C:membrane"/>
    <property type="evidence" value="ECO:0007669"/>
    <property type="project" value="InterPro"/>
</dbReference>
<accession>A0A6A0AK51</accession>
<proteinExistence type="predicted"/>
<dbReference type="SUPFAM" id="SSF90123">
    <property type="entry name" value="ABC transporter transmembrane region"/>
    <property type="match status" value="1"/>
</dbReference>
<protein>
    <recommendedName>
        <fullName evidence="5">ABC transmembrane type-1 domain-containing protein</fullName>
    </recommendedName>
</protein>
<keyword evidence="3 4" id="KW-0472">Membrane</keyword>
<keyword evidence="1 4" id="KW-0812">Transmembrane</keyword>
<dbReference type="InterPro" id="IPR011527">
    <property type="entry name" value="ABC1_TM_dom"/>
</dbReference>
<evidence type="ECO:0000259" key="5">
    <source>
        <dbReference type="PROSITE" id="PS50929"/>
    </source>
</evidence>
<evidence type="ECO:0000256" key="1">
    <source>
        <dbReference type="ARBA" id="ARBA00022692"/>
    </source>
</evidence>
<keyword evidence="7" id="KW-1185">Reference proteome</keyword>
<dbReference type="PROSITE" id="PS50929">
    <property type="entry name" value="ABC_TM1F"/>
    <property type="match status" value="1"/>
</dbReference>
<gene>
    <name evidence="6" type="ORF">HaLaN_31367</name>
</gene>
<evidence type="ECO:0000256" key="3">
    <source>
        <dbReference type="ARBA" id="ARBA00023136"/>
    </source>
</evidence>
<evidence type="ECO:0000256" key="4">
    <source>
        <dbReference type="SAM" id="Phobius"/>
    </source>
</evidence>
<feature type="non-terminal residue" evidence="6">
    <location>
        <position position="93"/>
    </location>
</feature>
<reference evidence="6 7" key="1">
    <citation type="submission" date="2020-02" db="EMBL/GenBank/DDBJ databases">
        <title>Draft genome sequence of Haematococcus lacustris strain NIES-144.</title>
        <authorList>
            <person name="Morimoto D."/>
            <person name="Nakagawa S."/>
            <person name="Yoshida T."/>
            <person name="Sawayama S."/>
        </authorList>
    </citation>
    <scope>NUCLEOTIDE SEQUENCE [LARGE SCALE GENOMIC DNA]</scope>
    <source>
        <strain evidence="6 7">NIES-144</strain>
    </source>
</reference>
<feature type="non-terminal residue" evidence="6">
    <location>
        <position position="1"/>
    </location>
</feature>
<organism evidence="6 7">
    <name type="scientific">Haematococcus lacustris</name>
    <name type="common">Green alga</name>
    <name type="synonym">Haematococcus pluvialis</name>
    <dbReference type="NCBI Taxonomy" id="44745"/>
    <lineage>
        <taxon>Eukaryota</taxon>
        <taxon>Viridiplantae</taxon>
        <taxon>Chlorophyta</taxon>
        <taxon>core chlorophytes</taxon>
        <taxon>Chlorophyceae</taxon>
        <taxon>CS clade</taxon>
        <taxon>Chlamydomonadales</taxon>
        <taxon>Haematococcaceae</taxon>
        <taxon>Haematococcus</taxon>
    </lineage>
</organism>
<evidence type="ECO:0000256" key="2">
    <source>
        <dbReference type="ARBA" id="ARBA00022989"/>
    </source>
</evidence>
<sequence length="93" mass="10009">MGFSFFSVFALYGLIIWFGGWEVQQGLTTFGDMFTAFMAILLAAMGLAQAKAAVGRVFPLLDRQPAIDAASPQGLAPPPMAVQGHVQFDHVTF</sequence>
<evidence type="ECO:0000313" key="6">
    <source>
        <dbReference type="EMBL" id="GFH32187.1"/>
    </source>
</evidence>
<feature type="transmembrane region" description="Helical" evidence="4">
    <location>
        <begin position="5"/>
        <end position="21"/>
    </location>
</feature>
<dbReference type="InterPro" id="IPR036640">
    <property type="entry name" value="ABC1_TM_sf"/>
</dbReference>
<dbReference type="Gene3D" id="1.20.1560.10">
    <property type="entry name" value="ABC transporter type 1, transmembrane domain"/>
    <property type="match status" value="1"/>
</dbReference>